<accession>A0A2W7R8S2</accession>
<reference evidence="2 3" key="1">
    <citation type="submission" date="2018-06" db="EMBL/GenBank/DDBJ databases">
        <title>Genomic Encyclopedia of Archaeal and Bacterial Type Strains, Phase II (KMG-II): from individual species to whole genera.</title>
        <authorList>
            <person name="Goeker M."/>
        </authorList>
    </citation>
    <scope>NUCLEOTIDE SEQUENCE [LARGE SCALE GENOMIC DNA]</scope>
    <source>
        <strain evidence="2 3">DSM 19830</strain>
    </source>
</reference>
<protein>
    <submittedName>
        <fullName evidence="2">Uncharacterized protein</fullName>
    </submittedName>
</protein>
<dbReference type="EMBL" id="QKZT01000002">
    <property type="protein sequence ID" value="PZX56804.1"/>
    <property type="molecule type" value="Genomic_DNA"/>
</dbReference>
<feature type="transmembrane region" description="Helical" evidence="1">
    <location>
        <begin position="6"/>
        <end position="24"/>
    </location>
</feature>
<dbReference type="Proteomes" id="UP000248882">
    <property type="component" value="Unassembled WGS sequence"/>
</dbReference>
<keyword evidence="1" id="KW-0812">Transmembrane</keyword>
<organism evidence="2 3">
    <name type="scientific">Algoriphagus chordae</name>
    <dbReference type="NCBI Taxonomy" id="237019"/>
    <lineage>
        <taxon>Bacteria</taxon>
        <taxon>Pseudomonadati</taxon>
        <taxon>Bacteroidota</taxon>
        <taxon>Cytophagia</taxon>
        <taxon>Cytophagales</taxon>
        <taxon>Cyclobacteriaceae</taxon>
        <taxon>Algoriphagus</taxon>
    </lineage>
</organism>
<keyword evidence="1" id="KW-0472">Membrane</keyword>
<keyword evidence="3" id="KW-1185">Reference proteome</keyword>
<keyword evidence="1" id="KW-1133">Transmembrane helix</keyword>
<proteinExistence type="predicted"/>
<gene>
    <name evidence="2" type="ORF">LV85_00737</name>
</gene>
<sequence length="145" mass="16639">MKNRILIFPVLLVIALLITYMVYIDNLPPRTPQKVARIISGLSIPRDAEILEFKDEWNNFNGDGFSFIVLQLDNESFKEVYQESKSLQFDHLPLSDSIHGPLKDFSNKNKVGLYKVEIDNRKSMSFSGTLLSEKNNTIAVYIEIN</sequence>
<comment type="caution">
    <text evidence="2">The sequence shown here is derived from an EMBL/GenBank/DDBJ whole genome shotgun (WGS) entry which is preliminary data.</text>
</comment>
<dbReference type="OrthoDB" id="828127at2"/>
<dbReference type="RefSeq" id="WP_111316815.1">
    <property type="nucleotide sequence ID" value="NZ_QKZT01000002.1"/>
</dbReference>
<evidence type="ECO:0000313" key="2">
    <source>
        <dbReference type="EMBL" id="PZX56804.1"/>
    </source>
</evidence>
<evidence type="ECO:0000313" key="3">
    <source>
        <dbReference type="Proteomes" id="UP000248882"/>
    </source>
</evidence>
<dbReference type="AlphaFoldDB" id="A0A2W7R8S2"/>
<name>A0A2W7R8S2_9BACT</name>
<evidence type="ECO:0000256" key="1">
    <source>
        <dbReference type="SAM" id="Phobius"/>
    </source>
</evidence>